<evidence type="ECO:0000313" key="5">
    <source>
        <dbReference type="Proteomes" id="UP000092207"/>
    </source>
</evidence>
<comment type="caution">
    <text evidence="4">The sequence shown here is derived from an EMBL/GenBank/DDBJ whole genome shotgun (WGS) entry which is preliminary data.</text>
</comment>
<dbReference type="Pfam" id="PF03861">
    <property type="entry name" value="ANTAR"/>
    <property type="match status" value="1"/>
</dbReference>
<dbReference type="Gene3D" id="1.10.10.10">
    <property type="entry name" value="Winged helix-like DNA-binding domain superfamily/Winged helix DNA-binding domain"/>
    <property type="match status" value="1"/>
</dbReference>
<name>A0A1A2UR10_MYCSC</name>
<evidence type="ECO:0000259" key="3">
    <source>
        <dbReference type="PROSITE" id="PS50921"/>
    </source>
</evidence>
<dbReference type="Pfam" id="PF08447">
    <property type="entry name" value="PAS_3"/>
    <property type="match status" value="1"/>
</dbReference>
<dbReference type="Proteomes" id="UP000092207">
    <property type="component" value="Unassembled WGS sequence"/>
</dbReference>
<evidence type="ECO:0000256" key="1">
    <source>
        <dbReference type="SAM" id="MobiDB-lite"/>
    </source>
</evidence>
<gene>
    <name evidence="4" type="ORF">A5679_24065</name>
</gene>
<dbReference type="Gene3D" id="3.30.450.20">
    <property type="entry name" value="PAS domain"/>
    <property type="match status" value="1"/>
</dbReference>
<dbReference type="InterPro" id="IPR036388">
    <property type="entry name" value="WH-like_DNA-bd_sf"/>
</dbReference>
<accession>A0A1A2UR10</accession>
<feature type="compositionally biased region" description="Basic and acidic residues" evidence="1">
    <location>
        <begin position="8"/>
        <end position="19"/>
    </location>
</feature>
<dbReference type="InterPro" id="IPR013655">
    <property type="entry name" value="PAS_fold_3"/>
</dbReference>
<feature type="domain" description="PAS" evidence="2">
    <location>
        <begin position="66"/>
        <end position="111"/>
    </location>
</feature>
<reference evidence="4 5" key="1">
    <citation type="submission" date="2016-06" db="EMBL/GenBank/DDBJ databases">
        <authorList>
            <person name="Kjaerup R.B."/>
            <person name="Dalgaard T.S."/>
            <person name="Juul-Madsen H.R."/>
        </authorList>
    </citation>
    <scope>NUCLEOTIDE SEQUENCE [LARGE SCALE GENOMIC DNA]</scope>
    <source>
        <strain evidence="4 5">E2838</strain>
    </source>
</reference>
<evidence type="ECO:0000259" key="2">
    <source>
        <dbReference type="PROSITE" id="PS50112"/>
    </source>
</evidence>
<dbReference type="NCBIfam" id="TIGR00229">
    <property type="entry name" value="sensory_box"/>
    <property type="match status" value="1"/>
</dbReference>
<dbReference type="AlphaFoldDB" id="A0A1A2UR10"/>
<organism evidence="4 5">
    <name type="scientific">Mycobacterium scrofulaceum</name>
    <dbReference type="NCBI Taxonomy" id="1783"/>
    <lineage>
        <taxon>Bacteria</taxon>
        <taxon>Bacillati</taxon>
        <taxon>Actinomycetota</taxon>
        <taxon>Actinomycetes</taxon>
        <taxon>Mycobacteriales</taxon>
        <taxon>Mycobacteriaceae</taxon>
        <taxon>Mycobacterium</taxon>
    </lineage>
</organism>
<dbReference type="PROSITE" id="PS50112">
    <property type="entry name" value="PAS"/>
    <property type="match status" value="1"/>
</dbReference>
<dbReference type="RefSeq" id="WP_067309224.1">
    <property type="nucleotide sequence ID" value="NZ_LZJY01000351.1"/>
</dbReference>
<feature type="domain" description="ANTAR" evidence="3">
    <location>
        <begin position="154"/>
        <end position="216"/>
    </location>
</feature>
<dbReference type="SUPFAM" id="SSF55785">
    <property type="entry name" value="PYP-like sensor domain (PAS domain)"/>
    <property type="match status" value="1"/>
</dbReference>
<proteinExistence type="predicted"/>
<dbReference type="SMART" id="SM01012">
    <property type="entry name" value="ANTAR"/>
    <property type="match status" value="1"/>
</dbReference>
<dbReference type="EMBL" id="LZJY01000351">
    <property type="protein sequence ID" value="OBH90880.1"/>
    <property type="molecule type" value="Genomic_DNA"/>
</dbReference>
<feature type="region of interest" description="Disordered" evidence="1">
    <location>
        <begin position="1"/>
        <end position="22"/>
    </location>
</feature>
<sequence length="239" mass="26651">MTVNFEDEAVRRRDGEPTRDTTPAEALMSDVVQEEDLSAVDLVLGLGEPQRVGRFRFFMEGERWEWSDAVARMHGYRPGEVQPSTELLLKHKHPEDRGHVAAVLDRVMRGKPFSSRHRIIDTGGRTLCVVVAGDRMLDDHGTVIGTSGFYVDVTDSLQTDINNVLSAVADARARIEQAKGVLMAAYDISPERAFDILVWRSQETNLKLRDLASRFLDAVASKASAETQSEVDRALLTLE</sequence>
<evidence type="ECO:0000313" key="4">
    <source>
        <dbReference type="EMBL" id="OBH90880.1"/>
    </source>
</evidence>
<dbReference type="GO" id="GO:0003723">
    <property type="term" value="F:RNA binding"/>
    <property type="evidence" value="ECO:0007669"/>
    <property type="project" value="InterPro"/>
</dbReference>
<dbReference type="InterPro" id="IPR000014">
    <property type="entry name" value="PAS"/>
</dbReference>
<dbReference type="InterPro" id="IPR005561">
    <property type="entry name" value="ANTAR"/>
</dbReference>
<protein>
    <submittedName>
        <fullName evidence="4">Antitermination regulator</fullName>
    </submittedName>
</protein>
<dbReference type="InterPro" id="IPR035965">
    <property type="entry name" value="PAS-like_dom_sf"/>
</dbReference>
<dbReference type="PROSITE" id="PS50921">
    <property type="entry name" value="ANTAR"/>
    <property type="match status" value="1"/>
</dbReference>